<dbReference type="Proteomes" id="UP001202887">
    <property type="component" value="Unassembled WGS sequence"/>
</dbReference>
<comment type="caution">
    <text evidence="2">The sequence shown here is derived from an EMBL/GenBank/DDBJ whole genome shotgun (WGS) entry which is preliminary data.</text>
</comment>
<name>A0AAW5EPL5_NOVHA</name>
<dbReference type="RefSeq" id="WP_247066028.1">
    <property type="nucleotide sequence ID" value="NZ_CP094848.1"/>
</dbReference>
<organism evidence="2 3">
    <name type="scientific">Novacetimonas hansenii</name>
    <name type="common">Komagataeibacter hansenii</name>
    <dbReference type="NCBI Taxonomy" id="436"/>
    <lineage>
        <taxon>Bacteria</taxon>
        <taxon>Pseudomonadati</taxon>
        <taxon>Pseudomonadota</taxon>
        <taxon>Alphaproteobacteria</taxon>
        <taxon>Acetobacterales</taxon>
        <taxon>Acetobacteraceae</taxon>
        <taxon>Novacetimonas</taxon>
    </lineage>
</organism>
<reference evidence="2" key="1">
    <citation type="journal article" date="2021" name="Polymers (Basel)">
        <title>Highly Stretchable Bacterial Cellulose Produced by Komagataeibacter hansenii SI1.</title>
        <authorList>
            <person name="Cielecka I."/>
            <person name="Ryngajllo M."/>
            <person name="Maniukiewicz W."/>
            <person name="Bielecki S."/>
        </authorList>
    </citation>
    <scope>NUCLEOTIDE SEQUENCE</scope>
    <source>
        <strain evidence="2">SI1</strain>
    </source>
</reference>
<gene>
    <name evidence="2" type="ORF">K1W68_01695</name>
</gene>
<evidence type="ECO:0000313" key="3">
    <source>
        <dbReference type="Proteomes" id="UP001202887"/>
    </source>
</evidence>
<dbReference type="AlphaFoldDB" id="A0AAW5EPL5"/>
<dbReference type="EMBL" id="JAIBCX010000003">
    <property type="protein sequence ID" value="MCJ8352721.1"/>
    <property type="molecule type" value="Genomic_DNA"/>
</dbReference>
<feature type="domain" description="DUF4145" evidence="1">
    <location>
        <begin position="124"/>
        <end position="213"/>
    </location>
</feature>
<accession>A0AAW5EPL5</accession>
<proteinExistence type="predicted"/>
<reference evidence="2" key="2">
    <citation type="submission" date="2022-03" db="EMBL/GenBank/DDBJ databases">
        <authorList>
            <person name="Ryngajllo M."/>
            <person name="Jacek P."/>
            <person name="Kubiak K."/>
        </authorList>
    </citation>
    <scope>NUCLEOTIDE SEQUENCE</scope>
    <source>
        <strain evidence="2">SI1</strain>
    </source>
</reference>
<evidence type="ECO:0000313" key="2">
    <source>
        <dbReference type="EMBL" id="MCJ8352721.1"/>
    </source>
</evidence>
<evidence type="ECO:0000259" key="1">
    <source>
        <dbReference type="Pfam" id="PF13643"/>
    </source>
</evidence>
<protein>
    <submittedName>
        <fullName evidence="2">DUF4145 domain-containing protein</fullName>
    </submittedName>
</protein>
<sequence length="243" mass="26907">MTLHQAQDFQYDCPCCNAKYVTFGNVMVGEILNQKDIEQMKGKGIRNVSRESQAVATCKNPDCLKMVVFNIFQCTEPHESGPLHFSGSSWHIWKTAPASKKAQASKLLPTDVRQCMLDAEQTLIADVAPRIARSTFRTALDVATNEVLRQNPGCLGEKIPKNLSSRIDMLAKAGLLTTDLKDWAHGVRGITNEDVHTVEPVRKEEAQEIADITRLILTYLFELPERVKLAKAAADAKKAEGNG</sequence>
<dbReference type="Pfam" id="PF13643">
    <property type="entry name" value="DUF4145"/>
    <property type="match status" value="1"/>
</dbReference>
<dbReference type="InterPro" id="IPR025285">
    <property type="entry name" value="DUF4145"/>
</dbReference>